<sequence>MAAVLDAFASKLSDILVGMAKDEVEMLLGVPGEITKLETRLGDLSSILANAERRRIRDSAVERWVRELKDVMYDADDILDLCHIMEGGEDPSSSAAPKTNPGCWSMPKMFYCFRNPVTAHEIGTRIQALNKRLEDLKKRSSDFGFITQAINSASQYPIDKASNSFSDKTGSTILQSDVVGEKIVEDTKKIVDLLIKKVDTPPVGSKGSNVVVAVAITGMGGIGKTTLARMVFNDSMVDENFDKKIWLSVNQEVNEISVLQSVLASFGADHEGLAGNKDLIERALTRTIKQKRFLLVMDDVWSETVWNELLRAPLSHGASGSRVLVTTRNDEVAQGMKAHHLHRVDKLGTEDAWILLKDQVVSNESDEVDVDRLKSVGMKIVKRCEGLPLAIKVLGGVLRRRSRTTDAWMDVSSHYTWSTTEISKHINKAVYLSYEDLPSYLKQCFVYCSLFPKDELLRRLVIVRLWMAEGYICNKMSSKTLEELGIEYYGELISRNLLEPNKDFYGQSACTMHDVVRSCAQNITKDEGVFLIEGQDVNRTLGIAKLRHLSISNKAQWLDILQKQASLRTLMLFGSTTVELNKDVLNNLSCLRVLYIDSVNLIELPESISHLKHLRYLFLSETSISTVPRGIGELKFLLAIELCGCTYISQLPGNILKLRKLRSLNLRGTSITSVPRGFQKLEDLVNMMGFRTHSEDSVDGWCSLEELGPLSNLKSLEIDHLEKAPSGSMAAKAMLSSKRHLTDLDLIFTSRLGENGEIIEDNITDEEHGRTEEVLTNLCPPTCIEILDIKGYFARGLPQWMRTMSAFGSLRRLALDDYAWCTQLPNGLGQLPFLDYFWVKRAPSVLRVGHQLFHDSSLGGDVAFPKLKKLGFVGMLGWTEWEWEKHIPAMPILEELCVADCKLQRLPAGLTHHACRLRELYLERILHLVSVDNFHSLVKLWLYDNPSVERVSNNPSLQWIVIADCPTLEELDDLPSLRSLEWWDLDGEALPQYLRGFKVAQTDSIKDDSSEWGKIQHIQQVKVYADGDGVDRHIFYTKEPYSFDVALGESTGMISYIFYLPSCSRIANLQQVT</sequence>
<dbReference type="CDD" id="cd14798">
    <property type="entry name" value="RX-CC_like"/>
    <property type="match status" value="1"/>
</dbReference>
<evidence type="ECO:0000256" key="3">
    <source>
        <dbReference type="ARBA" id="ARBA00022737"/>
    </source>
</evidence>
<feature type="domain" description="Disease resistance R13L4/SHOC-2-like LRR" evidence="11">
    <location>
        <begin position="567"/>
        <end position="907"/>
    </location>
</feature>
<dbReference type="Pfam" id="PF23559">
    <property type="entry name" value="WHD_DRP"/>
    <property type="match status" value="1"/>
</dbReference>
<dbReference type="Pfam" id="PF18052">
    <property type="entry name" value="Rx_N"/>
    <property type="match status" value="1"/>
</dbReference>
<evidence type="ECO:0000256" key="7">
    <source>
        <dbReference type="ARBA" id="ARBA00023054"/>
    </source>
</evidence>
<dbReference type="FunFam" id="3.40.50.300:FF:001091">
    <property type="entry name" value="Probable disease resistance protein At1g61300"/>
    <property type="match status" value="1"/>
</dbReference>
<dbReference type="InterPro" id="IPR038005">
    <property type="entry name" value="RX-like_CC"/>
</dbReference>
<dbReference type="GO" id="GO:0005524">
    <property type="term" value="F:ATP binding"/>
    <property type="evidence" value="ECO:0007669"/>
    <property type="project" value="UniProtKB-KW"/>
</dbReference>
<keyword evidence="13" id="KW-1185">Reference proteome</keyword>
<gene>
    <name evidence="12" type="ORF">U9M48_010200</name>
</gene>
<feature type="domain" description="Disease resistance N-terminal" evidence="9">
    <location>
        <begin position="8"/>
        <end position="90"/>
    </location>
</feature>
<keyword evidence="2" id="KW-0433">Leucine-rich repeat</keyword>
<comment type="similarity">
    <text evidence="1">Belongs to the disease resistance NB-LRR family.</text>
</comment>
<dbReference type="SUPFAM" id="SSF52058">
    <property type="entry name" value="L domain-like"/>
    <property type="match status" value="1"/>
</dbReference>
<feature type="domain" description="Disease resistance protein winged helix" evidence="10">
    <location>
        <begin position="450"/>
        <end position="517"/>
    </location>
</feature>
<dbReference type="PRINTS" id="PR00364">
    <property type="entry name" value="DISEASERSIST"/>
</dbReference>
<dbReference type="GO" id="GO:0043531">
    <property type="term" value="F:ADP binding"/>
    <property type="evidence" value="ECO:0007669"/>
    <property type="project" value="InterPro"/>
</dbReference>
<dbReference type="InterPro" id="IPR041118">
    <property type="entry name" value="Rx_N"/>
</dbReference>
<dbReference type="FunFam" id="1.10.10.10:FF:000322">
    <property type="entry name" value="Probable disease resistance protein At1g63360"/>
    <property type="match status" value="1"/>
</dbReference>
<dbReference type="Gene3D" id="3.80.10.10">
    <property type="entry name" value="Ribonuclease Inhibitor"/>
    <property type="match status" value="2"/>
</dbReference>
<dbReference type="PANTHER" id="PTHR36766">
    <property type="entry name" value="PLANT BROAD-SPECTRUM MILDEW RESISTANCE PROTEIN RPW8"/>
    <property type="match status" value="1"/>
</dbReference>
<reference evidence="12 13" key="1">
    <citation type="submission" date="2024-02" db="EMBL/GenBank/DDBJ databases">
        <title>High-quality chromosome-scale genome assembly of Pensacola bahiagrass (Paspalum notatum Flugge var. saurae).</title>
        <authorList>
            <person name="Vega J.M."/>
            <person name="Podio M."/>
            <person name="Orjuela J."/>
            <person name="Siena L.A."/>
            <person name="Pessino S.C."/>
            <person name="Combes M.C."/>
            <person name="Mariac C."/>
            <person name="Albertini E."/>
            <person name="Pupilli F."/>
            <person name="Ortiz J.P.A."/>
            <person name="Leblanc O."/>
        </authorList>
    </citation>
    <scope>NUCLEOTIDE SEQUENCE [LARGE SCALE GENOMIC DNA]</scope>
    <source>
        <strain evidence="12">R1</strain>
        <tissue evidence="12">Leaf</tissue>
    </source>
</reference>
<dbReference type="GO" id="GO:0002758">
    <property type="term" value="P:innate immune response-activating signaling pathway"/>
    <property type="evidence" value="ECO:0007669"/>
    <property type="project" value="UniProtKB-ARBA"/>
</dbReference>
<evidence type="ECO:0000256" key="5">
    <source>
        <dbReference type="ARBA" id="ARBA00022821"/>
    </source>
</evidence>
<keyword evidence="5" id="KW-0611">Plant defense</keyword>
<evidence type="ECO:0000259" key="11">
    <source>
        <dbReference type="Pfam" id="PF23598"/>
    </source>
</evidence>
<keyword evidence="4" id="KW-0547">Nucleotide-binding</keyword>
<dbReference type="Pfam" id="PF00931">
    <property type="entry name" value="NB-ARC"/>
    <property type="match status" value="1"/>
</dbReference>
<dbReference type="InterPro" id="IPR055414">
    <property type="entry name" value="LRR_R13L4/SHOC2-like"/>
</dbReference>
<dbReference type="InterPro" id="IPR027417">
    <property type="entry name" value="P-loop_NTPase"/>
</dbReference>
<dbReference type="InterPro" id="IPR032675">
    <property type="entry name" value="LRR_dom_sf"/>
</dbReference>
<dbReference type="Pfam" id="PF23598">
    <property type="entry name" value="LRR_14"/>
    <property type="match status" value="1"/>
</dbReference>
<protein>
    <submittedName>
        <fullName evidence="12">Uncharacterized protein</fullName>
    </submittedName>
</protein>
<dbReference type="SUPFAM" id="SSF52540">
    <property type="entry name" value="P-loop containing nucleoside triphosphate hydrolases"/>
    <property type="match status" value="1"/>
</dbReference>
<evidence type="ECO:0000313" key="13">
    <source>
        <dbReference type="Proteomes" id="UP001341281"/>
    </source>
</evidence>
<dbReference type="GO" id="GO:0009626">
    <property type="term" value="P:plant-type hypersensitive response"/>
    <property type="evidence" value="ECO:0007669"/>
    <property type="project" value="UniProtKB-ARBA"/>
</dbReference>
<proteinExistence type="inferred from homology"/>
<accession>A0AAQ3SSZ6</accession>
<evidence type="ECO:0000313" key="12">
    <source>
        <dbReference type="EMBL" id="WVZ60142.1"/>
    </source>
</evidence>
<dbReference type="InterPro" id="IPR003591">
    <property type="entry name" value="Leu-rich_rpt_typical-subtyp"/>
</dbReference>
<feature type="domain" description="NB-ARC" evidence="8">
    <location>
        <begin position="213"/>
        <end position="365"/>
    </location>
</feature>
<dbReference type="Gene3D" id="1.20.5.4130">
    <property type="match status" value="1"/>
</dbReference>
<dbReference type="Proteomes" id="UP001341281">
    <property type="component" value="Chromosome 02"/>
</dbReference>
<organism evidence="12 13">
    <name type="scientific">Paspalum notatum var. saurae</name>
    <dbReference type="NCBI Taxonomy" id="547442"/>
    <lineage>
        <taxon>Eukaryota</taxon>
        <taxon>Viridiplantae</taxon>
        <taxon>Streptophyta</taxon>
        <taxon>Embryophyta</taxon>
        <taxon>Tracheophyta</taxon>
        <taxon>Spermatophyta</taxon>
        <taxon>Magnoliopsida</taxon>
        <taxon>Liliopsida</taxon>
        <taxon>Poales</taxon>
        <taxon>Poaceae</taxon>
        <taxon>PACMAD clade</taxon>
        <taxon>Panicoideae</taxon>
        <taxon>Andropogonodae</taxon>
        <taxon>Paspaleae</taxon>
        <taxon>Paspalinae</taxon>
        <taxon>Paspalum</taxon>
    </lineage>
</organism>
<evidence type="ECO:0000256" key="2">
    <source>
        <dbReference type="ARBA" id="ARBA00022614"/>
    </source>
</evidence>
<dbReference type="EMBL" id="CP144746">
    <property type="protein sequence ID" value="WVZ60142.1"/>
    <property type="molecule type" value="Genomic_DNA"/>
</dbReference>
<dbReference type="SMART" id="SM00369">
    <property type="entry name" value="LRR_TYP"/>
    <property type="match status" value="3"/>
</dbReference>
<dbReference type="Gene3D" id="1.10.10.10">
    <property type="entry name" value="Winged helix-like DNA-binding domain superfamily/Winged helix DNA-binding domain"/>
    <property type="match status" value="1"/>
</dbReference>
<dbReference type="AlphaFoldDB" id="A0AAQ3SSZ6"/>
<evidence type="ECO:0000256" key="1">
    <source>
        <dbReference type="ARBA" id="ARBA00008894"/>
    </source>
</evidence>
<dbReference type="GO" id="GO:0042742">
    <property type="term" value="P:defense response to bacterium"/>
    <property type="evidence" value="ECO:0007669"/>
    <property type="project" value="UniProtKB-ARBA"/>
</dbReference>
<dbReference type="InterPro" id="IPR058922">
    <property type="entry name" value="WHD_DRP"/>
</dbReference>
<keyword evidence="6" id="KW-0067">ATP-binding</keyword>
<evidence type="ECO:0000256" key="6">
    <source>
        <dbReference type="ARBA" id="ARBA00022840"/>
    </source>
</evidence>
<dbReference type="InterPro" id="IPR002182">
    <property type="entry name" value="NB-ARC"/>
</dbReference>
<dbReference type="InterPro" id="IPR036388">
    <property type="entry name" value="WH-like_DNA-bd_sf"/>
</dbReference>
<keyword evidence="7" id="KW-0175">Coiled coil</keyword>
<name>A0AAQ3SSZ6_PASNO</name>
<keyword evidence="3" id="KW-0677">Repeat</keyword>
<dbReference type="Gene3D" id="3.40.50.300">
    <property type="entry name" value="P-loop containing nucleotide triphosphate hydrolases"/>
    <property type="match status" value="1"/>
</dbReference>
<evidence type="ECO:0000259" key="10">
    <source>
        <dbReference type="Pfam" id="PF23559"/>
    </source>
</evidence>
<evidence type="ECO:0000259" key="8">
    <source>
        <dbReference type="Pfam" id="PF00931"/>
    </source>
</evidence>
<dbReference type="PANTHER" id="PTHR36766:SF36">
    <property type="entry name" value="AAA+ ATPASE DOMAIN-CONTAINING PROTEIN"/>
    <property type="match status" value="1"/>
</dbReference>
<evidence type="ECO:0000259" key="9">
    <source>
        <dbReference type="Pfam" id="PF18052"/>
    </source>
</evidence>
<evidence type="ECO:0000256" key="4">
    <source>
        <dbReference type="ARBA" id="ARBA00022741"/>
    </source>
</evidence>